<proteinExistence type="predicted"/>
<organism evidence="1 2">
    <name type="scientific">Streptomyces lavendulae subsp. lavendulae</name>
    <dbReference type="NCBI Taxonomy" id="58340"/>
    <lineage>
        <taxon>Bacteria</taxon>
        <taxon>Bacillati</taxon>
        <taxon>Actinomycetota</taxon>
        <taxon>Actinomycetes</taxon>
        <taxon>Kitasatosporales</taxon>
        <taxon>Streptomycetaceae</taxon>
        <taxon>Streptomyces</taxon>
    </lineage>
</organism>
<dbReference type="RefSeq" id="WP_158740622.1">
    <property type="nucleotide sequence ID" value="NZ_BSRP01000001.1"/>
</dbReference>
<dbReference type="KEGG" id="slx:SLAV_03390"/>
<dbReference type="EMBL" id="CP024985">
    <property type="protein sequence ID" value="ATZ22586.1"/>
    <property type="molecule type" value="Genomic_DNA"/>
</dbReference>
<evidence type="ECO:0000313" key="2">
    <source>
        <dbReference type="Proteomes" id="UP000231791"/>
    </source>
</evidence>
<name>A0A2K8P7A0_STRLA</name>
<dbReference type="Proteomes" id="UP000231791">
    <property type="component" value="Chromosome"/>
</dbReference>
<dbReference type="GeneID" id="49389075"/>
<keyword evidence="2" id="KW-1185">Reference proteome</keyword>
<protein>
    <submittedName>
        <fullName evidence="1">Uncharacterized protein</fullName>
    </submittedName>
</protein>
<sequence length="138" mass="15032">MYQHRPRRPAHSLRAEAAFHTRLADAGAQLLEPVWLGNATPHRIRCAAGHLCAPRPSNVQQGQGLCRTCARKDPAAASAAFLERLAAVGAVLLEPLWLGVHTPHLIRCATGHISHRRPSAVRRSGRVCRACRGPRRPG</sequence>
<dbReference type="OrthoDB" id="4293210at2"/>
<gene>
    <name evidence="1" type="ORF">SLAV_03390</name>
</gene>
<accession>A0A2K8P7A0</accession>
<dbReference type="AlphaFoldDB" id="A0A2K8P7A0"/>
<reference evidence="1 2" key="1">
    <citation type="submission" date="2017-11" db="EMBL/GenBank/DDBJ databases">
        <title>Complete genome sequence of Streptomyces lavendulae subsp. lavendulae CCM 3239 (formerly 'Streptomyces aureofaciens CCM 3239'), the producer of the angucycline-type antibiotic auricin.</title>
        <authorList>
            <person name="Busche T."/>
            <person name="Novakova R."/>
            <person name="Al'Dilaimi A."/>
            <person name="Homerova D."/>
            <person name="Feckova L."/>
            <person name="Rezuchova B."/>
            <person name="Mingyar E."/>
            <person name="Csolleiova D."/>
            <person name="Bekeova C."/>
            <person name="Winkler A."/>
            <person name="Sevcikova B."/>
            <person name="Kalinowski J."/>
            <person name="Kormanec J."/>
            <person name="Ruckert C."/>
        </authorList>
    </citation>
    <scope>NUCLEOTIDE SEQUENCE [LARGE SCALE GENOMIC DNA]</scope>
    <source>
        <strain evidence="1 2">CCM 3239</strain>
    </source>
</reference>
<evidence type="ECO:0000313" key="1">
    <source>
        <dbReference type="EMBL" id="ATZ22586.1"/>
    </source>
</evidence>